<gene>
    <name evidence="1" type="ORF">EZS28_000505</name>
</gene>
<name>A0A5J4XBS3_9EUKA</name>
<organism evidence="1 2">
    <name type="scientific">Streblomastix strix</name>
    <dbReference type="NCBI Taxonomy" id="222440"/>
    <lineage>
        <taxon>Eukaryota</taxon>
        <taxon>Metamonada</taxon>
        <taxon>Preaxostyla</taxon>
        <taxon>Oxymonadida</taxon>
        <taxon>Streblomastigidae</taxon>
        <taxon>Streblomastix</taxon>
    </lineage>
</organism>
<sequence>MENEDDLEINGEYQGSRKRIQSRDIAGMREFEQRESVQVMATYVVESGWGAVPVKITTGEKKLQRQTNGEERRTSNRLIYESLLLH</sequence>
<dbReference type="AlphaFoldDB" id="A0A5J4XBS3"/>
<protein>
    <submittedName>
        <fullName evidence="1">Uncharacterized protein</fullName>
    </submittedName>
</protein>
<proteinExistence type="predicted"/>
<accession>A0A5J4XBS3</accession>
<comment type="caution">
    <text evidence="1">The sequence shown here is derived from an EMBL/GenBank/DDBJ whole genome shotgun (WGS) entry which is preliminary data.</text>
</comment>
<dbReference type="EMBL" id="SNRW01000042">
    <property type="protein sequence ID" value="KAA6403959.1"/>
    <property type="molecule type" value="Genomic_DNA"/>
</dbReference>
<dbReference type="Proteomes" id="UP000324800">
    <property type="component" value="Unassembled WGS sequence"/>
</dbReference>
<evidence type="ECO:0000313" key="2">
    <source>
        <dbReference type="Proteomes" id="UP000324800"/>
    </source>
</evidence>
<evidence type="ECO:0000313" key="1">
    <source>
        <dbReference type="EMBL" id="KAA6403959.1"/>
    </source>
</evidence>
<reference evidence="1 2" key="1">
    <citation type="submission" date="2019-03" db="EMBL/GenBank/DDBJ databases">
        <title>Single cell metagenomics reveals metabolic interactions within the superorganism composed of flagellate Streblomastix strix and complex community of Bacteroidetes bacteria on its surface.</title>
        <authorList>
            <person name="Treitli S.C."/>
            <person name="Kolisko M."/>
            <person name="Husnik F."/>
            <person name="Keeling P."/>
            <person name="Hampl V."/>
        </authorList>
    </citation>
    <scope>NUCLEOTIDE SEQUENCE [LARGE SCALE GENOMIC DNA]</scope>
    <source>
        <strain evidence="1">ST1C</strain>
    </source>
</reference>